<dbReference type="InterPro" id="IPR020476">
    <property type="entry name" value="Nudix_hydrolase"/>
</dbReference>
<comment type="similarity">
    <text evidence="1">Belongs to the Nudix hydrolase family.</text>
</comment>
<comment type="caution">
    <text evidence="4">The sequence shown here is derived from an EMBL/GenBank/DDBJ whole genome shotgun (WGS) entry which is preliminary data.</text>
</comment>
<evidence type="ECO:0000256" key="1">
    <source>
        <dbReference type="ARBA" id="ARBA00005582"/>
    </source>
</evidence>
<keyword evidence="2" id="KW-0378">Hydrolase</keyword>
<evidence type="ECO:0000313" key="4">
    <source>
        <dbReference type="EMBL" id="PCC37647.1"/>
    </source>
</evidence>
<gene>
    <name evidence="4" type="ORF">CIK66_18235</name>
</gene>
<dbReference type="Pfam" id="PF00293">
    <property type="entry name" value="NUDIX"/>
    <property type="match status" value="1"/>
</dbReference>
<protein>
    <recommendedName>
        <fullName evidence="3">Nudix hydrolase domain-containing protein</fullName>
    </recommendedName>
</protein>
<organism evidence="4 5">
    <name type="scientific">Brachybacterium alimentarium</name>
    <dbReference type="NCBI Taxonomy" id="47845"/>
    <lineage>
        <taxon>Bacteria</taxon>
        <taxon>Bacillati</taxon>
        <taxon>Actinomycetota</taxon>
        <taxon>Actinomycetes</taxon>
        <taxon>Micrococcales</taxon>
        <taxon>Dermabacteraceae</taxon>
        <taxon>Brachybacterium</taxon>
    </lineage>
</organism>
<dbReference type="SUPFAM" id="SSF55811">
    <property type="entry name" value="Nudix"/>
    <property type="match status" value="1"/>
</dbReference>
<reference evidence="4 5" key="1">
    <citation type="journal article" date="2017" name="Elife">
        <title>Extensive horizontal gene transfer in cheese-associated bacteria.</title>
        <authorList>
            <person name="Bonham K.S."/>
            <person name="Wolfe B.E."/>
            <person name="Dutton R.J."/>
        </authorList>
    </citation>
    <scope>NUCLEOTIDE SEQUENCE [LARGE SCALE GENOMIC DNA]</scope>
    <source>
        <strain evidence="4 5">341_9</strain>
    </source>
</reference>
<dbReference type="GO" id="GO:0016787">
    <property type="term" value="F:hydrolase activity"/>
    <property type="evidence" value="ECO:0007669"/>
    <property type="project" value="UniProtKB-KW"/>
</dbReference>
<name>A0A2A3YED8_9MICO</name>
<dbReference type="PANTHER" id="PTHR43736">
    <property type="entry name" value="ADP-RIBOSE PYROPHOSPHATASE"/>
    <property type="match status" value="1"/>
</dbReference>
<dbReference type="Gene3D" id="3.90.79.10">
    <property type="entry name" value="Nucleoside Triphosphate Pyrophosphohydrolase"/>
    <property type="match status" value="1"/>
</dbReference>
<keyword evidence="5" id="KW-1185">Reference proteome</keyword>
<accession>A0A2A3YED8</accession>
<proteinExistence type="inferred from homology"/>
<dbReference type="InterPro" id="IPR000086">
    <property type="entry name" value="NUDIX_hydrolase_dom"/>
</dbReference>
<dbReference type="OrthoDB" id="9804442at2"/>
<sequence length="156" mass="17177">MTRDASYPKPATLAAVVRKGRVLLIRRAHMPDAERWAFPGGKIEPGETLTAASARELAEETGVLATPGDVFDAVDVIDADHNLHYVLIAVLCRWERGEPVPDDDALEAAWFTLEEMAAIPVAETFNVRAIAQIALELERKQQEHSRSQNAHLPDST</sequence>
<dbReference type="AlphaFoldDB" id="A0A2A3YED8"/>
<dbReference type="PROSITE" id="PS51462">
    <property type="entry name" value="NUDIX"/>
    <property type="match status" value="1"/>
</dbReference>
<dbReference type="RefSeq" id="WP_096166920.1">
    <property type="nucleotide sequence ID" value="NZ_BAAAIQ010000035.1"/>
</dbReference>
<dbReference type="PANTHER" id="PTHR43736:SF1">
    <property type="entry name" value="DIHYDRONEOPTERIN TRIPHOSPHATE DIPHOSPHATASE"/>
    <property type="match status" value="1"/>
</dbReference>
<dbReference type="CDD" id="cd04673">
    <property type="entry name" value="NUDIX_ADPRase"/>
    <property type="match status" value="1"/>
</dbReference>
<feature type="domain" description="Nudix hydrolase" evidence="3">
    <location>
        <begin position="7"/>
        <end position="134"/>
    </location>
</feature>
<dbReference type="EMBL" id="NRGR01000045">
    <property type="protein sequence ID" value="PCC37647.1"/>
    <property type="molecule type" value="Genomic_DNA"/>
</dbReference>
<dbReference type="InterPro" id="IPR015797">
    <property type="entry name" value="NUDIX_hydrolase-like_dom_sf"/>
</dbReference>
<dbReference type="PRINTS" id="PR00502">
    <property type="entry name" value="NUDIXFAMILY"/>
</dbReference>
<dbReference type="Proteomes" id="UP000218598">
    <property type="component" value="Unassembled WGS sequence"/>
</dbReference>
<evidence type="ECO:0000259" key="3">
    <source>
        <dbReference type="PROSITE" id="PS51462"/>
    </source>
</evidence>
<evidence type="ECO:0000256" key="2">
    <source>
        <dbReference type="ARBA" id="ARBA00022801"/>
    </source>
</evidence>
<evidence type="ECO:0000313" key="5">
    <source>
        <dbReference type="Proteomes" id="UP000218598"/>
    </source>
</evidence>